<proteinExistence type="predicted"/>
<dbReference type="InterPro" id="IPR050266">
    <property type="entry name" value="AB_hydrolase_sf"/>
</dbReference>
<keyword evidence="1" id="KW-0378">Hydrolase</keyword>
<dbReference type="SUPFAM" id="SSF53474">
    <property type="entry name" value="alpha/beta-Hydrolases"/>
    <property type="match status" value="1"/>
</dbReference>
<evidence type="ECO:0008006" key="4">
    <source>
        <dbReference type="Google" id="ProtNLM"/>
    </source>
</evidence>
<keyword evidence="3" id="KW-1185">Reference proteome</keyword>
<dbReference type="EMBL" id="POUD01000018">
    <property type="protein sequence ID" value="PZG21205.1"/>
    <property type="molecule type" value="Genomic_DNA"/>
</dbReference>
<dbReference type="OrthoDB" id="9785847at2"/>
<dbReference type="GO" id="GO:0016787">
    <property type="term" value="F:hydrolase activity"/>
    <property type="evidence" value="ECO:0007669"/>
    <property type="project" value="UniProtKB-KW"/>
</dbReference>
<dbReference type="GO" id="GO:0016020">
    <property type="term" value="C:membrane"/>
    <property type="evidence" value="ECO:0007669"/>
    <property type="project" value="TreeGrafter"/>
</dbReference>
<accession>A0A2W2EY68</accession>
<organism evidence="2 3">
    <name type="scientific">Nonomuraea aridisoli</name>
    <dbReference type="NCBI Taxonomy" id="2070368"/>
    <lineage>
        <taxon>Bacteria</taxon>
        <taxon>Bacillati</taxon>
        <taxon>Actinomycetota</taxon>
        <taxon>Actinomycetes</taxon>
        <taxon>Streptosporangiales</taxon>
        <taxon>Streptosporangiaceae</taxon>
        <taxon>Nonomuraea</taxon>
    </lineage>
</organism>
<sequence>MVMVRTPDGIEPYGEEHGTGPAVFVHEFAGDHRSWAPQFSALSRRYRCITYNARGYPPSEVPEDPADCSQCHAGVDIPALIIAGDEDEGCLERDFMLKRTMPRAGLLVLPKTGHTGNLEEPDTFNRAVLDFLAAVELGRWDRRDPRARGLSSTGLER</sequence>
<evidence type="ECO:0000313" key="3">
    <source>
        <dbReference type="Proteomes" id="UP000249304"/>
    </source>
</evidence>
<evidence type="ECO:0000256" key="1">
    <source>
        <dbReference type="ARBA" id="ARBA00022801"/>
    </source>
</evidence>
<name>A0A2W2EY68_9ACTN</name>
<comment type="caution">
    <text evidence="2">The sequence shown here is derived from an EMBL/GenBank/DDBJ whole genome shotgun (WGS) entry which is preliminary data.</text>
</comment>
<dbReference type="RefSeq" id="WP_111177265.1">
    <property type="nucleotide sequence ID" value="NZ_POUD01000018.1"/>
</dbReference>
<dbReference type="InterPro" id="IPR029058">
    <property type="entry name" value="AB_hydrolase_fold"/>
</dbReference>
<dbReference type="AlphaFoldDB" id="A0A2W2EY68"/>
<protein>
    <recommendedName>
        <fullName evidence="4">Alpha/beta hydrolase</fullName>
    </recommendedName>
</protein>
<dbReference type="Gene3D" id="3.40.50.1820">
    <property type="entry name" value="alpha/beta hydrolase"/>
    <property type="match status" value="2"/>
</dbReference>
<evidence type="ECO:0000313" key="2">
    <source>
        <dbReference type="EMBL" id="PZG21205.1"/>
    </source>
</evidence>
<dbReference type="Proteomes" id="UP000249304">
    <property type="component" value="Unassembled WGS sequence"/>
</dbReference>
<dbReference type="PANTHER" id="PTHR43798:SF31">
    <property type="entry name" value="AB HYDROLASE SUPERFAMILY PROTEIN YCLE"/>
    <property type="match status" value="1"/>
</dbReference>
<dbReference type="PANTHER" id="PTHR43798">
    <property type="entry name" value="MONOACYLGLYCEROL LIPASE"/>
    <property type="match status" value="1"/>
</dbReference>
<gene>
    <name evidence="2" type="ORF">C1J01_07030</name>
</gene>
<reference evidence="2 3" key="1">
    <citation type="submission" date="2018-01" db="EMBL/GenBank/DDBJ databases">
        <title>Draft genome sequence of Nonomuraea sp. KC333.</title>
        <authorList>
            <person name="Sahin N."/>
            <person name="Saygin H."/>
            <person name="Ay H."/>
        </authorList>
    </citation>
    <scope>NUCLEOTIDE SEQUENCE [LARGE SCALE GENOMIC DNA]</scope>
    <source>
        <strain evidence="2 3">KC333</strain>
    </source>
</reference>